<reference evidence="4" key="1">
    <citation type="submission" date="2021-01" db="UniProtKB">
        <authorList>
            <consortium name="EnsemblMetazoa"/>
        </authorList>
    </citation>
    <scope>IDENTIFICATION</scope>
</reference>
<dbReference type="CDD" id="cd11610">
    <property type="entry name" value="eIF2D_N"/>
    <property type="match status" value="1"/>
</dbReference>
<dbReference type="CDD" id="cd11608">
    <property type="entry name" value="eIF2D_C"/>
    <property type="match status" value="1"/>
</dbReference>
<dbReference type="NCBIfam" id="TIGR00451">
    <property type="entry name" value="unchar_dom_2"/>
    <property type="match status" value="1"/>
</dbReference>
<evidence type="ECO:0000256" key="1">
    <source>
        <dbReference type="ARBA" id="ARBA00022490"/>
    </source>
</evidence>
<dbReference type="Pfam" id="PF26292">
    <property type="entry name" value="PUA_elF2D"/>
    <property type="match status" value="1"/>
</dbReference>
<dbReference type="KEGG" id="vde:111249742"/>
<dbReference type="GO" id="GO:0003723">
    <property type="term" value="F:RNA binding"/>
    <property type="evidence" value="ECO:0007669"/>
    <property type="project" value="InterPro"/>
</dbReference>
<dbReference type="InterPro" id="IPR036877">
    <property type="entry name" value="SUI1_dom_sf"/>
</dbReference>
<feature type="region of interest" description="Disordered" evidence="2">
    <location>
        <begin position="204"/>
        <end position="253"/>
    </location>
</feature>
<dbReference type="InterPro" id="IPR058886">
    <property type="entry name" value="SWIB_eIF2D"/>
</dbReference>
<dbReference type="SUPFAM" id="SSF88697">
    <property type="entry name" value="PUA domain-like"/>
    <property type="match status" value="1"/>
</dbReference>
<evidence type="ECO:0000256" key="2">
    <source>
        <dbReference type="SAM" id="MobiDB-lite"/>
    </source>
</evidence>
<dbReference type="Pfam" id="PF17832">
    <property type="entry name" value="Pre-PUA"/>
    <property type="match status" value="1"/>
</dbReference>
<keyword evidence="1" id="KW-0963">Cytoplasm</keyword>
<proteinExistence type="predicted"/>
<dbReference type="CTD" id="1939"/>
<feature type="compositionally biased region" description="Acidic residues" evidence="2">
    <location>
        <begin position="212"/>
        <end position="221"/>
    </location>
</feature>
<name>A0A7M7M9H3_VARDE</name>
<dbReference type="FunCoup" id="A0A7M7M9H3">
    <property type="interactions" value="1072"/>
</dbReference>
<dbReference type="Gene3D" id="3.30.780.10">
    <property type="entry name" value="SUI1-like domain"/>
    <property type="match status" value="1"/>
</dbReference>
<dbReference type="OMA" id="MFLKPYR"/>
<evidence type="ECO:0000313" key="4">
    <source>
        <dbReference type="EnsemblMetazoa" id="XP_022659747"/>
    </source>
</evidence>
<dbReference type="GO" id="GO:0003743">
    <property type="term" value="F:translation initiation factor activity"/>
    <property type="evidence" value="ECO:0007669"/>
    <property type="project" value="InterPro"/>
</dbReference>
<dbReference type="PANTHER" id="PTHR12217">
    <property type="entry name" value="EUKARYOTIC TRANSLATION INITIATION FACTOR 2D"/>
    <property type="match status" value="1"/>
</dbReference>
<evidence type="ECO:0000259" key="3">
    <source>
        <dbReference type="PROSITE" id="PS50296"/>
    </source>
</evidence>
<accession>A0A7M7M9H3</accession>
<organism evidence="4 5">
    <name type="scientific">Varroa destructor</name>
    <name type="common">Honeybee mite</name>
    <dbReference type="NCBI Taxonomy" id="109461"/>
    <lineage>
        <taxon>Eukaryota</taxon>
        <taxon>Metazoa</taxon>
        <taxon>Ecdysozoa</taxon>
        <taxon>Arthropoda</taxon>
        <taxon>Chelicerata</taxon>
        <taxon>Arachnida</taxon>
        <taxon>Acari</taxon>
        <taxon>Parasitiformes</taxon>
        <taxon>Mesostigmata</taxon>
        <taxon>Gamasina</taxon>
        <taxon>Dermanyssoidea</taxon>
        <taxon>Varroidae</taxon>
        <taxon>Varroa</taxon>
    </lineage>
</organism>
<dbReference type="GO" id="GO:0001731">
    <property type="term" value="P:formation of translation preinitiation complex"/>
    <property type="evidence" value="ECO:0007669"/>
    <property type="project" value="InterPro"/>
</dbReference>
<dbReference type="InterPro" id="IPR039759">
    <property type="entry name" value="eIF2D_SUI1"/>
</dbReference>
<feature type="domain" description="SUI1" evidence="3">
    <location>
        <begin position="496"/>
        <end position="570"/>
    </location>
</feature>
<evidence type="ECO:0000313" key="5">
    <source>
        <dbReference type="Proteomes" id="UP000594260"/>
    </source>
</evidence>
<dbReference type="GeneID" id="111249742"/>
<dbReference type="InterPro" id="IPR015947">
    <property type="entry name" value="PUA-like_sf"/>
</dbReference>
<dbReference type="Pfam" id="PF01253">
    <property type="entry name" value="SUI1"/>
    <property type="match status" value="1"/>
</dbReference>
<dbReference type="Pfam" id="PF25304">
    <property type="entry name" value="WHD_eIF2D"/>
    <property type="match status" value="1"/>
</dbReference>
<feature type="compositionally biased region" description="Basic and acidic residues" evidence="2">
    <location>
        <begin position="238"/>
        <end position="247"/>
    </location>
</feature>
<dbReference type="InterPro" id="IPR004521">
    <property type="entry name" value="Uncharacterised_CHP00451"/>
</dbReference>
<dbReference type="InterPro" id="IPR039757">
    <property type="entry name" value="EIF2D"/>
</dbReference>
<dbReference type="EnsemblMetazoa" id="XM_022804012">
    <property type="protein sequence ID" value="XP_022659747"/>
    <property type="gene ID" value="LOC111249742"/>
</dbReference>
<keyword evidence="5" id="KW-1185">Reference proteome</keyword>
<dbReference type="InterPro" id="IPR057429">
    <property type="entry name" value="WH_eIF2D"/>
</dbReference>
<protein>
    <recommendedName>
        <fullName evidence="3">SUI1 domain-containing protein</fullName>
    </recommendedName>
</protein>
<dbReference type="InterPro" id="IPR041366">
    <property type="entry name" value="Pre-PUA"/>
</dbReference>
<dbReference type="InterPro" id="IPR001950">
    <property type="entry name" value="SUI1"/>
</dbReference>
<dbReference type="InterPro" id="IPR036885">
    <property type="entry name" value="SWIB_MDM2_dom_sf"/>
</dbReference>
<sequence>MCVSAPVTTMFRKPFRVKTNMQLKGSDRKKFRSNLERCFPATVDPQAYPLTSKENQVTQTKLVCHRGEIVQVYSINADPVVFEYLSKWFLTVYAIWKAPSAVPVLLTWEAVIRKLSNGADLMIPGVVVRDENRDAYMGLSKGDVVQIRVVGCSQAVAIGVMLISGKELVTNQKGKAVQVVQIYGDHLWEMGSKTAIDFKHDLGDEEKPVLSSDEDVEETEPDGDKKESCDDNVAGDNGETKENKEEQVPAEDDKELGKALEEMRINEPRDPQERMDDLLKECFLSALKSSHKHIQLPILTSIFYSNYVMACAPDGQTVEIKKSSFKKVSKFLAEMEALNYITIKEEKKGVEMITGINEELLSSLHLKPEFHPKTKEVSSTGESSSYQMPEIRQIFLVTAEVLPIIKGYMKGSIITLEDIRLQIKQYVQENNLQTADKRIVQLEPILARVVLAKNEYDTQVTWETLNRRILSKCQSAYEIRVPNREPIIKKGAIEPITISVATRCGNKKVTLIHGFETFGIDPAHFAHQVQIGVSASTTVSPIRANNKGWQQVLIQGNQVLFVGKLLLETYKIPRNYVRGLELAPKKK</sequence>
<dbReference type="AlphaFoldDB" id="A0A7M7M9H3"/>
<dbReference type="CDD" id="cd21156">
    <property type="entry name" value="PUA_eIF2d-like"/>
    <property type="match status" value="1"/>
</dbReference>
<dbReference type="SUPFAM" id="SSF47592">
    <property type="entry name" value="SWIB/MDM2 domain"/>
    <property type="match status" value="1"/>
</dbReference>
<dbReference type="Proteomes" id="UP000594260">
    <property type="component" value="Unplaced"/>
</dbReference>
<dbReference type="InterPro" id="IPR048247">
    <property type="entry name" value="eIF2D_N"/>
</dbReference>
<dbReference type="InParanoid" id="A0A7M7M9H3"/>
<dbReference type="GO" id="GO:0005737">
    <property type="term" value="C:cytoplasm"/>
    <property type="evidence" value="ECO:0007669"/>
    <property type="project" value="UniProtKB-SubCell"/>
</dbReference>
<dbReference type="SUPFAM" id="SSF55159">
    <property type="entry name" value="eIF1-like"/>
    <property type="match status" value="1"/>
</dbReference>
<dbReference type="Pfam" id="PF26291">
    <property type="entry name" value="SWIB_eIF2D"/>
    <property type="match status" value="1"/>
</dbReference>
<dbReference type="PROSITE" id="PS50296">
    <property type="entry name" value="SUI1"/>
    <property type="match status" value="1"/>
</dbReference>
<dbReference type="Gene3D" id="3.10.400.20">
    <property type="match status" value="1"/>
</dbReference>
<dbReference type="RefSeq" id="XP_022659747.1">
    <property type="nucleotide sequence ID" value="XM_022804012.1"/>
</dbReference>
<dbReference type="InterPro" id="IPR048248">
    <property type="entry name" value="PUA_eIF2d-like"/>
</dbReference>
<dbReference type="PANTHER" id="PTHR12217:SF4">
    <property type="entry name" value="EUKARYOTIC TRANSLATION INITIATION FACTOR 2D"/>
    <property type="match status" value="1"/>
</dbReference>
<dbReference type="OrthoDB" id="199771at2759"/>
<dbReference type="PROSITE" id="PS50890">
    <property type="entry name" value="PUA"/>
    <property type="match status" value="1"/>
</dbReference>